<feature type="chain" id="PRO_5046553747" evidence="2">
    <location>
        <begin position="26"/>
        <end position="95"/>
    </location>
</feature>
<gene>
    <name evidence="3" type="ORF">ABS772_09240</name>
</gene>
<evidence type="ECO:0000256" key="1">
    <source>
        <dbReference type="SAM" id="MobiDB-lite"/>
    </source>
</evidence>
<sequence length="95" mass="8969">MKTVAMAICGFVLALAGFASLTISASSQPRTGSGAIVTDDGNVTGGRNRGTTISRGATGADTVTSNSAVGGNANQPERAVPQGSGGGGSGNGAGN</sequence>
<evidence type="ECO:0000313" key="3">
    <source>
        <dbReference type="EMBL" id="MER2250094.1"/>
    </source>
</evidence>
<feature type="region of interest" description="Disordered" evidence="1">
    <location>
        <begin position="25"/>
        <end position="95"/>
    </location>
</feature>
<feature type="compositionally biased region" description="Gly residues" evidence="1">
    <location>
        <begin position="83"/>
        <end position="95"/>
    </location>
</feature>
<feature type="signal peptide" evidence="2">
    <location>
        <begin position="1"/>
        <end position="25"/>
    </location>
</feature>
<proteinExistence type="predicted"/>
<dbReference type="EMBL" id="JBELQE010000053">
    <property type="protein sequence ID" value="MER2250094.1"/>
    <property type="molecule type" value="Genomic_DNA"/>
</dbReference>
<accession>A0ABV1QL67</accession>
<evidence type="ECO:0000256" key="2">
    <source>
        <dbReference type="SAM" id="SignalP"/>
    </source>
</evidence>
<evidence type="ECO:0000313" key="4">
    <source>
        <dbReference type="Proteomes" id="UP001480955"/>
    </source>
</evidence>
<feature type="compositionally biased region" description="Polar residues" evidence="1">
    <location>
        <begin position="61"/>
        <end position="75"/>
    </location>
</feature>
<dbReference type="RefSeq" id="WP_350393940.1">
    <property type="nucleotide sequence ID" value="NZ_JBELQE010000053.1"/>
</dbReference>
<keyword evidence="4" id="KW-1185">Reference proteome</keyword>
<comment type="caution">
    <text evidence="3">The sequence shown here is derived from an EMBL/GenBank/DDBJ whole genome shotgun (WGS) entry which is preliminary data.</text>
</comment>
<reference evidence="3 4" key="1">
    <citation type="submission" date="2024-06" db="EMBL/GenBank/DDBJ databases">
        <authorList>
            <person name="Campbell A.G."/>
        </authorList>
    </citation>
    <scope>NUCLEOTIDE SEQUENCE [LARGE SCALE GENOMIC DNA]</scope>
    <source>
        <strain evidence="3 4">EM12</strain>
    </source>
</reference>
<protein>
    <submittedName>
        <fullName evidence="3">Uncharacterized protein</fullName>
    </submittedName>
</protein>
<organism evidence="3 4">
    <name type="scientific">Methylorubrum podarium</name>
    <dbReference type="NCBI Taxonomy" id="200476"/>
    <lineage>
        <taxon>Bacteria</taxon>
        <taxon>Pseudomonadati</taxon>
        <taxon>Pseudomonadota</taxon>
        <taxon>Alphaproteobacteria</taxon>
        <taxon>Hyphomicrobiales</taxon>
        <taxon>Methylobacteriaceae</taxon>
        <taxon>Methylorubrum</taxon>
    </lineage>
</organism>
<dbReference type="Proteomes" id="UP001480955">
    <property type="component" value="Unassembled WGS sequence"/>
</dbReference>
<keyword evidence="2" id="KW-0732">Signal</keyword>
<name>A0ABV1QL67_9HYPH</name>